<dbReference type="InterPro" id="IPR005255">
    <property type="entry name" value="PdxA_fam"/>
</dbReference>
<evidence type="ECO:0000256" key="3">
    <source>
        <dbReference type="ARBA" id="ARBA00022833"/>
    </source>
</evidence>
<dbReference type="PANTHER" id="PTHR30004:SF5">
    <property type="entry name" value="4-HYDROXYTHREONINE-4-PHOSPHATE DEHYDROGENASE"/>
    <property type="match status" value="1"/>
</dbReference>
<keyword evidence="2 10" id="KW-0479">Metal-binding</keyword>
<evidence type="ECO:0000256" key="8">
    <source>
        <dbReference type="ARBA" id="ARBA00023096"/>
    </source>
</evidence>
<name>A0ABV8ZW20_9NEIS</name>
<protein>
    <recommendedName>
        <fullName evidence="10">4-hydroxythreonine-4-phosphate dehydrogenase</fullName>
        <ecNumber evidence="10">1.1.1.262</ecNumber>
    </recommendedName>
    <alternativeName>
        <fullName evidence="10">4-(phosphohydroxy)-L-threonine dehydrogenase</fullName>
    </alternativeName>
</protein>
<keyword evidence="5 10" id="KW-0521">NADP</keyword>
<feature type="binding site" evidence="10">
    <location>
        <position position="262"/>
    </location>
    <ligand>
        <name>a divalent metal cation</name>
        <dbReference type="ChEBI" id="CHEBI:60240"/>
        <note>ligand shared between dimeric partners</note>
    </ligand>
</feature>
<feature type="binding site" evidence="10">
    <location>
        <position position="162"/>
    </location>
    <ligand>
        <name>a divalent metal cation</name>
        <dbReference type="ChEBI" id="CHEBI:60240"/>
        <note>ligand shared between dimeric partners</note>
    </ligand>
</feature>
<keyword evidence="4 10" id="KW-0460">Magnesium</keyword>
<evidence type="ECO:0000256" key="4">
    <source>
        <dbReference type="ARBA" id="ARBA00022842"/>
    </source>
</evidence>
<dbReference type="InterPro" id="IPR037510">
    <property type="entry name" value="PdxA"/>
</dbReference>
<keyword evidence="12" id="KW-1185">Reference proteome</keyword>
<comment type="catalytic activity">
    <reaction evidence="10">
        <text>4-(phosphooxy)-L-threonine + NAD(+) = 3-amino-2-oxopropyl phosphate + CO2 + NADH</text>
        <dbReference type="Rhea" id="RHEA:32275"/>
        <dbReference type="ChEBI" id="CHEBI:16526"/>
        <dbReference type="ChEBI" id="CHEBI:57279"/>
        <dbReference type="ChEBI" id="CHEBI:57540"/>
        <dbReference type="ChEBI" id="CHEBI:57945"/>
        <dbReference type="ChEBI" id="CHEBI:58452"/>
        <dbReference type="EC" id="1.1.1.262"/>
    </reaction>
</comment>
<feature type="binding site" evidence="10">
    <location>
        <position position="132"/>
    </location>
    <ligand>
        <name>substrate</name>
    </ligand>
</feature>
<evidence type="ECO:0000256" key="6">
    <source>
        <dbReference type="ARBA" id="ARBA00023002"/>
    </source>
</evidence>
<comment type="subunit">
    <text evidence="10">Homodimer.</text>
</comment>
<feature type="binding site" evidence="10">
    <location>
        <position position="270"/>
    </location>
    <ligand>
        <name>substrate</name>
    </ligand>
</feature>
<comment type="caution">
    <text evidence="11">The sequence shown here is derived from an EMBL/GenBank/DDBJ whole genome shotgun (WGS) entry which is preliminary data.</text>
</comment>
<accession>A0ABV8ZW20</accession>
<dbReference type="Pfam" id="PF04166">
    <property type="entry name" value="PdxA"/>
    <property type="match status" value="1"/>
</dbReference>
<keyword evidence="8 10" id="KW-0664">Pyridoxine biosynthesis</keyword>
<gene>
    <name evidence="10 11" type="primary">pdxA</name>
    <name evidence="11" type="ORF">ACFO0R_15310</name>
</gene>
<evidence type="ECO:0000256" key="7">
    <source>
        <dbReference type="ARBA" id="ARBA00023027"/>
    </source>
</evidence>
<comment type="miscellaneous">
    <text evidence="10">The active site is located at the dimer interface.</text>
</comment>
<dbReference type="PANTHER" id="PTHR30004">
    <property type="entry name" value="4-HYDROXYTHREONINE-4-PHOSPHATE DEHYDROGENASE"/>
    <property type="match status" value="1"/>
</dbReference>
<comment type="similarity">
    <text evidence="10">Belongs to the PdxA family.</text>
</comment>
<keyword evidence="6 10" id="KW-0560">Oxidoreductase</keyword>
<comment type="subcellular location">
    <subcellularLocation>
        <location evidence="10">Cytoplasm</location>
    </subcellularLocation>
</comment>
<evidence type="ECO:0000256" key="9">
    <source>
        <dbReference type="ARBA" id="ARBA00023285"/>
    </source>
</evidence>
<comment type="cofactor">
    <cofactor evidence="10">
        <name>Zn(2+)</name>
        <dbReference type="ChEBI" id="CHEBI:29105"/>
    </cofactor>
    <cofactor evidence="10">
        <name>Mg(2+)</name>
        <dbReference type="ChEBI" id="CHEBI:18420"/>
    </cofactor>
    <cofactor evidence="10">
        <name>Co(2+)</name>
        <dbReference type="ChEBI" id="CHEBI:48828"/>
    </cofactor>
    <text evidence="10">Binds 1 divalent metal cation per subunit. Can use ions such as Zn(2+), Mg(2+) or Co(2+).</text>
</comment>
<organism evidence="11 12">
    <name type="scientific">Chromobacterium aquaticum</name>
    <dbReference type="NCBI Taxonomy" id="467180"/>
    <lineage>
        <taxon>Bacteria</taxon>
        <taxon>Pseudomonadati</taxon>
        <taxon>Pseudomonadota</taxon>
        <taxon>Betaproteobacteria</taxon>
        <taxon>Neisseriales</taxon>
        <taxon>Chromobacteriaceae</taxon>
        <taxon>Chromobacterium</taxon>
    </lineage>
</organism>
<dbReference type="EMBL" id="JBHSEK010000010">
    <property type="protein sequence ID" value="MFC4490981.1"/>
    <property type="molecule type" value="Genomic_DNA"/>
</dbReference>
<evidence type="ECO:0000256" key="1">
    <source>
        <dbReference type="ARBA" id="ARBA00022490"/>
    </source>
</evidence>
<comment type="pathway">
    <text evidence="10">Cofactor biosynthesis; pyridoxine 5'-phosphate biosynthesis; pyridoxine 5'-phosphate from D-erythrose 4-phosphate: step 4/5.</text>
</comment>
<feature type="binding site" evidence="10">
    <location>
        <position position="207"/>
    </location>
    <ligand>
        <name>a divalent metal cation</name>
        <dbReference type="ChEBI" id="CHEBI:60240"/>
        <note>ligand shared between dimeric partners</note>
    </ligand>
</feature>
<dbReference type="GO" id="GO:0050570">
    <property type="term" value="F:4-hydroxythreonine-4-phosphate dehydrogenase activity"/>
    <property type="evidence" value="ECO:0007669"/>
    <property type="project" value="UniProtKB-EC"/>
</dbReference>
<evidence type="ECO:0000256" key="10">
    <source>
        <dbReference type="HAMAP-Rule" id="MF_00536"/>
    </source>
</evidence>
<evidence type="ECO:0000313" key="11">
    <source>
        <dbReference type="EMBL" id="MFC4490981.1"/>
    </source>
</evidence>
<keyword evidence="3 10" id="KW-0862">Zinc</keyword>
<dbReference type="RefSeq" id="WP_231463692.1">
    <property type="nucleotide sequence ID" value="NZ_JAJOHW010000108.1"/>
</dbReference>
<evidence type="ECO:0000313" key="12">
    <source>
        <dbReference type="Proteomes" id="UP001595999"/>
    </source>
</evidence>
<evidence type="ECO:0000256" key="5">
    <source>
        <dbReference type="ARBA" id="ARBA00022857"/>
    </source>
</evidence>
<dbReference type="Gene3D" id="3.40.718.10">
    <property type="entry name" value="Isopropylmalate Dehydrogenase"/>
    <property type="match status" value="1"/>
</dbReference>
<feature type="binding site" evidence="10">
    <location>
        <position position="288"/>
    </location>
    <ligand>
        <name>substrate</name>
    </ligand>
</feature>
<dbReference type="HAMAP" id="MF_00536">
    <property type="entry name" value="PdxA"/>
    <property type="match status" value="1"/>
</dbReference>
<proteinExistence type="inferred from homology"/>
<keyword evidence="9 10" id="KW-0170">Cobalt</keyword>
<evidence type="ECO:0000256" key="2">
    <source>
        <dbReference type="ARBA" id="ARBA00022723"/>
    </source>
</evidence>
<dbReference type="EC" id="1.1.1.262" evidence="10"/>
<keyword evidence="7 10" id="KW-0520">NAD</keyword>
<feature type="binding site" evidence="10">
    <location>
        <position position="279"/>
    </location>
    <ligand>
        <name>substrate</name>
    </ligand>
</feature>
<keyword evidence="1 10" id="KW-0963">Cytoplasm</keyword>
<comment type="function">
    <text evidence="10">Catalyzes the NAD(P)-dependent oxidation of 4-(phosphooxy)-L-threonine (HTP) into 2-amino-3-oxo-4-(phosphooxy)butyric acid which spontaneously decarboxylates to form 3-amino-2-oxopropyl phosphate (AHAP).</text>
</comment>
<dbReference type="NCBIfam" id="TIGR00557">
    <property type="entry name" value="pdxA"/>
    <property type="match status" value="1"/>
</dbReference>
<dbReference type="SUPFAM" id="SSF53659">
    <property type="entry name" value="Isocitrate/Isopropylmalate dehydrogenase-like"/>
    <property type="match status" value="1"/>
</dbReference>
<reference evidence="12" key="1">
    <citation type="journal article" date="2019" name="Int. J. Syst. Evol. Microbiol.">
        <title>The Global Catalogue of Microorganisms (GCM) 10K type strain sequencing project: providing services to taxonomists for standard genome sequencing and annotation.</title>
        <authorList>
            <consortium name="The Broad Institute Genomics Platform"/>
            <consortium name="The Broad Institute Genome Sequencing Center for Infectious Disease"/>
            <person name="Wu L."/>
            <person name="Ma J."/>
        </authorList>
    </citation>
    <scope>NUCLEOTIDE SEQUENCE [LARGE SCALE GENOMIC DNA]</scope>
    <source>
        <strain evidence="12">CGMCC 4.7608</strain>
    </source>
</reference>
<feature type="binding site" evidence="10">
    <location>
        <position position="133"/>
    </location>
    <ligand>
        <name>substrate</name>
    </ligand>
</feature>
<dbReference type="Proteomes" id="UP001595999">
    <property type="component" value="Unassembled WGS sequence"/>
</dbReference>
<sequence length="327" mass="33920">MNVPVLAITTGEPAGVGPDLALQLTEAGVDARCVLIGDKSLLAARARQLGLALPLHDYVADTPPPTQGLEVCHVPLAAPVVAGRLDPANAGYVLATLDRAIDGCLTGEFAAMVTAPVHKGIINDGGVAFSGHTEYLAERTHTPKVVMMLAGGGMRVALATTHLPLREVADAITPDSLEQVSRILHADLRAKFGIAAPRVLVAGLNPHAGEGGHLGREEIEIIEPLLTRLRGQGMDLIGPLPADTLFNPDKLAGCDAVLAMYHDQGLPVLKHASFGAGINITLGLPIIRTSVDHGTALDLAGSGHAHPGSLFEAVQLAQRLALNSSTR</sequence>